<accession>A0A158M217</accession>
<proteinExistence type="predicted"/>
<gene>
    <name evidence="2" type="ORF">L497_1356</name>
</gene>
<evidence type="ECO:0000313" key="3">
    <source>
        <dbReference type="Proteomes" id="UP000026682"/>
    </source>
</evidence>
<dbReference type="PATRIC" id="fig|1331206.3.peg.2698"/>
<dbReference type="Pfam" id="PF22461">
    <property type="entry name" value="SLBB_2"/>
    <property type="match status" value="1"/>
</dbReference>
<dbReference type="AlphaFoldDB" id="A0A158M217"/>
<feature type="domain" description="SLBB" evidence="1">
    <location>
        <begin position="30"/>
        <end position="118"/>
    </location>
</feature>
<dbReference type="Gene3D" id="3.10.560.10">
    <property type="entry name" value="Outer membrane lipoprotein wza domain like"/>
    <property type="match status" value="1"/>
</dbReference>
<sequence length="146" mass="16153">MTRVPYQQLLNGHNIALDPRSEVVVEPNLKRFVAMGAITKPGLHELPSKRSNLLDALGVAGGLNDRAADATGVFVFRLDGLDPAGQSRPTVFRLNMRNPESMFLAKQFELRPEDVVYVSNAPMYEWEKIITPIVQVLIVGQRVGAN</sequence>
<organism evidence="2 3">
    <name type="scientific">Bordetella holmesii CDC-H585-BH</name>
    <dbReference type="NCBI Taxonomy" id="1331206"/>
    <lineage>
        <taxon>Bacteria</taxon>
        <taxon>Pseudomonadati</taxon>
        <taxon>Pseudomonadota</taxon>
        <taxon>Betaproteobacteria</taxon>
        <taxon>Burkholderiales</taxon>
        <taxon>Alcaligenaceae</taxon>
        <taxon>Bordetella</taxon>
    </lineage>
</organism>
<dbReference type="GeneID" id="93119816"/>
<dbReference type="RefSeq" id="WP_017685738.1">
    <property type="nucleotide sequence ID" value="NZ_JFZZ01000108.1"/>
</dbReference>
<name>A0A158M217_9BORD</name>
<evidence type="ECO:0000313" key="2">
    <source>
        <dbReference type="EMBL" id="KAK88874.1"/>
    </source>
</evidence>
<reference evidence="2 3" key="1">
    <citation type="submission" date="2014-03" db="EMBL/GenBank/DDBJ databases">
        <title>Genome sequence of Bordetella holmseii.</title>
        <authorList>
            <person name="Harvill E."/>
            <person name="Goodfield L.L."/>
            <person name="Ivanov Y."/>
            <person name="Meyer J.A."/>
            <person name="Newth C."/>
            <person name="Cassiday P."/>
            <person name="Tondella M.L."/>
            <person name="Liao P."/>
            <person name="Zimmerman J."/>
            <person name="Meert K."/>
            <person name="Wessel D."/>
            <person name="Berger J."/>
            <person name="Dean J.M."/>
            <person name="Holubkov R."/>
            <person name="Burr J."/>
            <person name="Liu T."/>
            <person name="Brinkac L.M."/>
            <person name="Sanka R."/>
            <person name="Kim M."/>
            <person name="Losada L."/>
        </authorList>
    </citation>
    <scope>NUCLEOTIDE SEQUENCE [LARGE SCALE GENOMIC DNA]</scope>
    <source>
        <strain evidence="2 3">CDC-H585-BH</strain>
    </source>
</reference>
<dbReference type="InterPro" id="IPR054765">
    <property type="entry name" value="SLBB_dom"/>
</dbReference>
<evidence type="ECO:0000259" key="1">
    <source>
        <dbReference type="Pfam" id="PF22461"/>
    </source>
</evidence>
<dbReference type="Proteomes" id="UP000026682">
    <property type="component" value="Unassembled WGS sequence"/>
</dbReference>
<protein>
    <submittedName>
        <fullName evidence="2">Capsule polysaccharide export outer membrane protein CtrA family protein</fullName>
    </submittedName>
</protein>
<comment type="caution">
    <text evidence="2">The sequence shown here is derived from an EMBL/GenBank/DDBJ whole genome shotgun (WGS) entry which is preliminary data.</text>
</comment>
<dbReference type="EMBL" id="JFZZ01000108">
    <property type="protein sequence ID" value="KAK88874.1"/>
    <property type="molecule type" value="Genomic_DNA"/>
</dbReference>